<dbReference type="GO" id="GO:0005886">
    <property type="term" value="C:plasma membrane"/>
    <property type="evidence" value="ECO:0007669"/>
    <property type="project" value="TreeGrafter"/>
</dbReference>
<proteinExistence type="predicted"/>
<protein>
    <submittedName>
        <fullName evidence="3">Uncharacterized SAM-binding protein YcdF, DUF218 family</fullName>
    </submittedName>
</protein>
<keyword evidence="1" id="KW-1133">Transmembrane helix</keyword>
<sequence>MFFILSKLLDFVLSPTLWLMGLLLLAILLRHTRWSKWLLASAAGLGLVLTNGALVNEALLAWEMPPVRLQALGRHDAGILLTGITKGHKSPHDRVYVEQGADRLLHTLWLYRAGYIRKIIVSGGSGALGGTKHRTEAQELSTLLRLAGVPQGDILLETRSRNTRENALNTKDLLAQHPEIKSIVLVTSAFHERRALGCFRKVGLQPAVFPASFYSTDRELSLAYWLLPSDEAPRLWGVLVHEMVGYAAYWVRGYLE</sequence>
<evidence type="ECO:0000256" key="1">
    <source>
        <dbReference type="SAM" id="Phobius"/>
    </source>
</evidence>
<keyword evidence="4" id="KW-1185">Reference proteome</keyword>
<dbReference type="InterPro" id="IPR003848">
    <property type="entry name" value="DUF218"/>
</dbReference>
<evidence type="ECO:0000259" key="2">
    <source>
        <dbReference type="Pfam" id="PF02698"/>
    </source>
</evidence>
<dbReference type="Pfam" id="PF02698">
    <property type="entry name" value="DUF218"/>
    <property type="match status" value="1"/>
</dbReference>
<feature type="transmembrane region" description="Helical" evidence="1">
    <location>
        <begin position="12"/>
        <end position="30"/>
    </location>
</feature>
<feature type="domain" description="DUF218" evidence="2">
    <location>
        <begin position="98"/>
        <end position="245"/>
    </location>
</feature>
<evidence type="ECO:0000313" key="4">
    <source>
        <dbReference type="Proteomes" id="UP000198310"/>
    </source>
</evidence>
<dbReference type="CDD" id="cd06259">
    <property type="entry name" value="YdcF-like"/>
    <property type="match status" value="1"/>
</dbReference>
<accession>A0A238VDE0</accession>
<keyword evidence="1" id="KW-0812">Transmembrane</keyword>
<dbReference type="Gene3D" id="3.40.50.620">
    <property type="entry name" value="HUPs"/>
    <property type="match status" value="1"/>
</dbReference>
<dbReference type="Proteomes" id="UP000198310">
    <property type="component" value="Unassembled WGS sequence"/>
</dbReference>
<keyword evidence="1" id="KW-0472">Membrane</keyword>
<feature type="transmembrane region" description="Helical" evidence="1">
    <location>
        <begin position="37"/>
        <end position="62"/>
    </location>
</feature>
<dbReference type="PANTHER" id="PTHR30336">
    <property type="entry name" value="INNER MEMBRANE PROTEIN, PROBABLE PERMEASE"/>
    <property type="match status" value="1"/>
</dbReference>
<evidence type="ECO:0000313" key="3">
    <source>
        <dbReference type="EMBL" id="SNR32415.1"/>
    </source>
</evidence>
<organism evidence="3 4">
    <name type="scientific">Hymenobacter mucosus</name>
    <dbReference type="NCBI Taxonomy" id="1411120"/>
    <lineage>
        <taxon>Bacteria</taxon>
        <taxon>Pseudomonadati</taxon>
        <taxon>Bacteroidota</taxon>
        <taxon>Cytophagia</taxon>
        <taxon>Cytophagales</taxon>
        <taxon>Hymenobacteraceae</taxon>
        <taxon>Hymenobacter</taxon>
    </lineage>
</organism>
<dbReference type="GO" id="GO:0000270">
    <property type="term" value="P:peptidoglycan metabolic process"/>
    <property type="evidence" value="ECO:0007669"/>
    <property type="project" value="TreeGrafter"/>
</dbReference>
<dbReference type="InterPro" id="IPR051599">
    <property type="entry name" value="Cell_Envelope_Assoc"/>
</dbReference>
<dbReference type="AlphaFoldDB" id="A0A238VDE0"/>
<dbReference type="GO" id="GO:0043164">
    <property type="term" value="P:Gram-negative-bacterium-type cell wall biogenesis"/>
    <property type="evidence" value="ECO:0007669"/>
    <property type="project" value="TreeGrafter"/>
</dbReference>
<reference evidence="4" key="1">
    <citation type="submission" date="2017-06" db="EMBL/GenBank/DDBJ databases">
        <authorList>
            <person name="Varghese N."/>
            <person name="Submissions S."/>
        </authorList>
    </citation>
    <scope>NUCLEOTIDE SEQUENCE [LARGE SCALE GENOMIC DNA]</scope>
    <source>
        <strain evidence="4">DSM 28041</strain>
    </source>
</reference>
<dbReference type="EMBL" id="FZNS01000001">
    <property type="protein sequence ID" value="SNR32415.1"/>
    <property type="molecule type" value="Genomic_DNA"/>
</dbReference>
<name>A0A238VDE0_9BACT</name>
<dbReference type="RefSeq" id="WP_089331547.1">
    <property type="nucleotide sequence ID" value="NZ_FZNS01000001.1"/>
</dbReference>
<dbReference type="InterPro" id="IPR014729">
    <property type="entry name" value="Rossmann-like_a/b/a_fold"/>
</dbReference>
<dbReference type="PANTHER" id="PTHR30336:SF4">
    <property type="entry name" value="ENVELOPE BIOGENESIS FACTOR ELYC"/>
    <property type="match status" value="1"/>
</dbReference>
<gene>
    <name evidence="3" type="ORF">SAMN06269173_101507</name>
</gene>